<dbReference type="Proteomes" id="UP001160148">
    <property type="component" value="Unassembled WGS sequence"/>
</dbReference>
<accession>A0AAV0XR25</accession>
<gene>
    <name evidence="1" type="ORF">MEUPH1_LOCUS25104</name>
</gene>
<comment type="caution">
    <text evidence="1">The sequence shown here is derived from an EMBL/GenBank/DDBJ whole genome shotgun (WGS) entry which is preliminary data.</text>
</comment>
<dbReference type="AlphaFoldDB" id="A0AAV0XR25"/>
<evidence type="ECO:0000313" key="1">
    <source>
        <dbReference type="EMBL" id="CAI6371054.1"/>
    </source>
</evidence>
<keyword evidence="2" id="KW-1185">Reference proteome</keyword>
<proteinExistence type="predicted"/>
<name>A0AAV0XR25_9HEMI</name>
<dbReference type="EMBL" id="CARXXK010000705">
    <property type="protein sequence ID" value="CAI6371054.1"/>
    <property type="molecule type" value="Genomic_DNA"/>
</dbReference>
<protein>
    <submittedName>
        <fullName evidence="1">Uncharacterized protein</fullName>
    </submittedName>
</protein>
<sequence length="102" mass="11712">MGPNRSLIRACMRCWQTTRYVSEPHVVSEPPVNAENGTSSANRTYVNDEHVVTNHTCVKELHFVINPLIKTARMPSAQSQSLHGNYRRFYGKCMLFYETSIH</sequence>
<reference evidence="1 2" key="1">
    <citation type="submission" date="2023-01" db="EMBL/GenBank/DDBJ databases">
        <authorList>
            <person name="Whitehead M."/>
        </authorList>
    </citation>
    <scope>NUCLEOTIDE SEQUENCE [LARGE SCALE GENOMIC DNA]</scope>
</reference>
<evidence type="ECO:0000313" key="2">
    <source>
        <dbReference type="Proteomes" id="UP001160148"/>
    </source>
</evidence>
<organism evidence="1 2">
    <name type="scientific">Macrosiphum euphorbiae</name>
    <name type="common">potato aphid</name>
    <dbReference type="NCBI Taxonomy" id="13131"/>
    <lineage>
        <taxon>Eukaryota</taxon>
        <taxon>Metazoa</taxon>
        <taxon>Ecdysozoa</taxon>
        <taxon>Arthropoda</taxon>
        <taxon>Hexapoda</taxon>
        <taxon>Insecta</taxon>
        <taxon>Pterygota</taxon>
        <taxon>Neoptera</taxon>
        <taxon>Paraneoptera</taxon>
        <taxon>Hemiptera</taxon>
        <taxon>Sternorrhyncha</taxon>
        <taxon>Aphidomorpha</taxon>
        <taxon>Aphidoidea</taxon>
        <taxon>Aphididae</taxon>
        <taxon>Macrosiphini</taxon>
        <taxon>Macrosiphum</taxon>
    </lineage>
</organism>